<dbReference type="Proteomes" id="UP001595833">
    <property type="component" value="Unassembled WGS sequence"/>
</dbReference>
<dbReference type="InterPro" id="IPR001926">
    <property type="entry name" value="TrpB-like_PALP"/>
</dbReference>
<gene>
    <name evidence="4" type="ORF">ACFPFM_00820</name>
</gene>
<dbReference type="Gene3D" id="3.40.50.1100">
    <property type="match status" value="2"/>
</dbReference>
<dbReference type="SUPFAM" id="SSF53686">
    <property type="entry name" value="Tryptophan synthase beta subunit-like PLP-dependent enzymes"/>
    <property type="match status" value="1"/>
</dbReference>
<evidence type="ECO:0000313" key="4">
    <source>
        <dbReference type="EMBL" id="MFC5052287.1"/>
    </source>
</evidence>
<protein>
    <submittedName>
        <fullName evidence="4">PLP-dependent cysteine synthase family protein</fullName>
    </submittedName>
</protein>
<dbReference type="PANTHER" id="PTHR10314">
    <property type="entry name" value="CYSTATHIONINE BETA-SYNTHASE"/>
    <property type="match status" value="1"/>
</dbReference>
<dbReference type="InterPro" id="IPR036052">
    <property type="entry name" value="TrpB-like_PALP_sf"/>
</dbReference>
<dbReference type="RefSeq" id="WP_344034785.1">
    <property type="nucleotide sequence ID" value="NZ_BAAAKE010000002.1"/>
</dbReference>
<reference evidence="5" key="1">
    <citation type="journal article" date="2019" name="Int. J. Syst. Evol. Microbiol.">
        <title>The Global Catalogue of Microorganisms (GCM) 10K type strain sequencing project: providing services to taxonomists for standard genome sequencing and annotation.</title>
        <authorList>
            <consortium name="The Broad Institute Genomics Platform"/>
            <consortium name="The Broad Institute Genome Sequencing Center for Infectious Disease"/>
            <person name="Wu L."/>
            <person name="Ma J."/>
        </authorList>
    </citation>
    <scope>NUCLEOTIDE SEQUENCE [LARGE SCALE GENOMIC DNA]</scope>
    <source>
        <strain evidence="5">KCTC 12848</strain>
    </source>
</reference>
<dbReference type="InterPro" id="IPR050214">
    <property type="entry name" value="Cys_Synth/Cystath_Beta-Synth"/>
</dbReference>
<comment type="cofactor">
    <cofactor evidence="1">
        <name>pyridoxal 5'-phosphate</name>
        <dbReference type="ChEBI" id="CHEBI:597326"/>
    </cofactor>
</comment>
<comment type="caution">
    <text evidence="4">The sequence shown here is derived from an EMBL/GenBank/DDBJ whole genome shotgun (WGS) entry which is preliminary data.</text>
</comment>
<sequence>MGGSGGHGWVRDAIAVLTADRAAEVATPLRRFPLPDDWPVTLLLKDESARPTGSLKHGFARGLLLDALSRGLVDGRTPLVDAASGNTAVAEAHFARRLGLPFTAVAPSRTGRAKLDRIEALGGRTHLVDPPLAVYERARELAADTGGHYLDHLANLAGAVDSPLSAPGLAAEIVAAAHPRWVVLGVGTGASSRLVGRHLRRRGLPTRLAVVDPENSAYFPGWATDCPDYSTGMPSRIEGIGRPRLEPAFDASVVDLVIPVPDAASVAAMRHLHAVTGLRAGPSTGACLWGACHLLHRMRQAGERGSVVMVVGDSGEPYADTCYDDGWVSRNGWDLSGPAAALARFARTGEWDGGSRARG</sequence>
<keyword evidence="5" id="KW-1185">Reference proteome</keyword>
<evidence type="ECO:0000259" key="3">
    <source>
        <dbReference type="Pfam" id="PF00291"/>
    </source>
</evidence>
<keyword evidence="2" id="KW-0663">Pyridoxal phosphate</keyword>
<proteinExistence type="predicted"/>
<dbReference type="EMBL" id="JBHSJB010000003">
    <property type="protein sequence ID" value="MFC5052287.1"/>
    <property type="molecule type" value="Genomic_DNA"/>
</dbReference>
<evidence type="ECO:0000313" key="5">
    <source>
        <dbReference type="Proteomes" id="UP001595833"/>
    </source>
</evidence>
<evidence type="ECO:0000256" key="2">
    <source>
        <dbReference type="ARBA" id="ARBA00022898"/>
    </source>
</evidence>
<dbReference type="Pfam" id="PF00291">
    <property type="entry name" value="PALP"/>
    <property type="match status" value="1"/>
</dbReference>
<name>A0ABV9XRZ2_9PSEU</name>
<feature type="domain" description="Tryptophan synthase beta chain-like PALP" evidence="3">
    <location>
        <begin position="24"/>
        <end position="311"/>
    </location>
</feature>
<evidence type="ECO:0000256" key="1">
    <source>
        <dbReference type="ARBA" id="ARBA00001933"/>
    </source>
</evidence>
<accession>A0ABV9XRZ2</accession>
<organism evidence="4 5">
    <name type="scientific">Saccharothrix xinjiangensis</name>
    <dbReference type="NCBI Taxonomy" id="204798"/>
    <lineage>
        <taxon>Bacteria</taxon>
        <taxon>Bacillati</taxon>
        <taxon>Actinomycetota</taxon>
        <taxon>Actinomycetes</taxon>
        <taxon>Pseudonocardiales</taxon>
        <taxon>Pseudonocardiaceae</taxon>
        <taxon>Saccharothrix</taxon>
    </lineage>
</organism>